<feature type="transmembrane region" description="Helical" evidence="18">
    <location>
        <begin position="41"/>
        <end position="58"/>
    </location>
</feature>
<feature type="domain" description="Tyrosine-protein kinase G-rich" evidence="21">
    <location>
        <begin position="356"/>
        <end position="430"/>
    </location>
</feature>
<dbReference type="Proteomes" id="UP000617355">
    <property type="component" value="Unassembled WGS sequence"/>
</dbReference>
<proteinExistence type="inferred from homology"/>
<keyword evidence="9" id="KW-0547">Nucleotide-binding</keyword>
<keyword evidence="16" id="KW-0175">Coiled coil</keyword>
<sequence length="696" mass="76383">MTQTSAALAEAASPNRPADPAFEDDEIDLLELARTLWRGKLWIVLATLLAGALAWTYATQVAVPKYTASATVALDNRQGTMVDFENVLSGLSGDQATINTEVEVLRSRNLLDKLVEDMGLIDDPEFNPFLAPDTPAPAPQRARNTVVDRVAEAISISNVRSSYVFTITTVTTDPVKSADMANRLAELYMADQLAVKFEAMETATEWLSERVATLRVELETAEARIKSFATNTDLVSVEALEGLNRQIKDTRNRLDGLVMSRDALSERVTALVATQDTGDPDAMAAIAGDPALERLAGEFDSGNNAELFAARYATLLERARADLGRTRAQVASLSQSLGRLEADYARQAEDLVQLQQLERETQALRAIYEYFLTRMQETSVQRGIQQADSRILSHAVAPVRPSEPRRSMILALGLLLGLIAGAGVVLLREMMHSGFRTAEELERETGLTVMGQLPKIAARERKAVIQYLVDKPTSAAAEAVRNLRTSLMLSNLDRPPQVILSTSSLPGEGKTTTAISLAHNYSGLGKKVLLIEGDIRRRVFSEYFDYEKNEGLLSILSGSVRLEDVVQRLDLIGVDMLIGEQSSTNAADVFSSERFASFMEDVRRTYDTIIIDTPPVLLVPDSRIIAHAVDAVLFTVKWDATSRAQVREAMRQFATAGISMTGTVLNQIDPKGMKRYGYGGQYGAYAAYGHNKYYNN</sequence>
<evidence type="ECO:0000256" key="9">
    <source>
        <dbReference type="ARBA" id="ARBA00022741"/>
    </source>
</evidence>
<reference evidence="23" key="1">
    <citation type="journal article" date="2019" name="Int. J. Syst. Evol. Microbiol.">
        <title>The Global Catalogue of Microorganisms (GCM) 10K type strain sequencing project: providing services to taxonomists for standard genome sequencing and annotation.</title>
        <authorList>
            <consortium name="The Broad Institute Genomics Platform"/>
            <consortium name="The Broad Institute Genome Sequencing Center for Infectious Disease"/>
            <person name="Wu L."/>
            <person name="Ma J."/>
        </authorList>
    </citation>
    <scope>NUCLEOTIDE SEQUENCE [LARGE SCALE GENOMIC DNA]</scope>
    <source>
        <strain evidence="23">CGMCC 1.12922</strain>
    </source>
</reference>
<dbReference type="InterPro" id="IPR005702">
    <property type="entry name" value="Wzc-like_C"/>
</dbReference>
<dbReference type="EMBL" id="BMGI01000002">
    <property type="protein sequence ID" value="GGD29928.1"/>
    <property type="molecule type" value="Genomic_DNA"/>
</dbReference>
<comment type="catalytic activity">
    <reaction evidence="15">
        <text>L-tyrosyl-[protein] + ATP = O-phospho-L-tyrosyl-[protein] + ADP + H(+)</text>
        <dbReference type="Rhea" id="RHEA:10596"/>
        <dbReference type="Rhea" id="RHEA-COMP:10136"/>
        <dbReference type="Rhea" id="RHEA-COMP:20101"/>
        <dbReference type="ChEBI" id="CHEBI:15378"/>
        <dbReference type="ChEBI" id="CHEBI:30616"/>
        <dbReference type="ChEBI" id="CHEBI:46858"/>
        <dbReference type="ChEBI" id="CHEBI:61978"/>
        <dbReference type="ChEBI" id="CHEBI:456216"/>
        <dbReference type="EC" id="2.7.10.2"/>
    </reaction>
</comment>
<evidence type="ECO:0000256" key="7">
    <source>
        <dbReference type="ARBA" id="ARBA00022679"/>
    </source>
</evidence>
<evidence type="ECO:0000256" key="10">
    <source>
        <dbReference type="ARBA" id="ARBA00022777"/>
    </source>
</evidence>
<dbReference type="InterPro" id="IPR003856">
    <property type="entry name" value="LPS_length_determ_N"/>
</dbReference>
<evidence type="ECO:0000256" key="5">
    <source>
        <dbReference type="ARBA" id="ARBA00022475"/>
    </source>
</evidence>
<feature type="domain" description="AAA" evidence="20">
    <location>
        <begin position="507"/>
        <end position="642"/>
    </location>
</feature>
<dbReference type="RefSeq" id="WP_229738120.1">
    <property type="nucleotide sequence ID" value="NZ_BMGI01000002.1"/>
</dbReference>
<evidence type="ECO:0000256" key="4">
    <source>
        <dbReference type="ARBA" id="ARBA00011903"/>
    </source>
</evidence>
<organism evidence="22 23">
    <name type="scientific">Sinisalibacter lacisalsi</name>
    <dbReference type="NCBI Taxonomy" id="1526570"/>
    <lineage>
        <taxon>Bacteria</taxon>
        <taxon>Pseudomonadati</taxon>
        <taxon>Pseudomonadota</taxon>
        <taxon>Alphaproteobacteria</taxon>
        <taxon>Rhodobacterales</taxon>
        <taxon>Roseobacteraceae</taxon>
        <taxon>Sinisalibacter</taxon>
    </lineage>
</organism>
<dbReference type="InterPro" id="IPR050445">
    <property type="entry name" value="Bact_polysacc_biosynth/exp"/>
</dbReference>
<evidence type="ECO:0000313" key="22">
    <source>
        <dbReference type="EMBL" id="GGD29928.1"/>
    </source>
</evidence>
<comment type="similarity">
    <text evidence="2">Belongs to the CpsD/CapB family.</text>
</comment>
<evidence type="ECO:0000256" key="15">
    <source>
        <dbReference type="ARBA" id="ARBA00051245"/>
    </source>
</evidence>
<keyword evidence="23" id="KW-1185">Reference proteome</keyword>
<dbReference type="SUPFAM" id="SSF52540">
    <property type="entry name" value="P-loop containing nucleoside triphosphate hydrolases"/>
    <property type="match status" value="1"/>
</dbReference>
<feature type="coiled-coil region" evidence="16">
    <location>
        <begin position="316"/>
        <end position="357"/>
    </location>
</feature>
<comment type="similarity">
    <text evidence="3">Belongs to the etk/wzc family.</text>
</comment>
<evidence type="ECO:0000256" key="3">
    <source>
        <dbReference type="ARBA" id="ARBA00008883"/>
    </source>
</evidence>
<keyword evidence="11" id="KW-0067">ATP-binding</keyword>
<feature type="coiled-coil region" evidence="16">
    <location>
        <begin position="211"/>
        <end position="260"/>
    </location>
</feature>
<keyword evidence="7" id="KW-0808">Transferase</keyword>
<feature type="transmembrane region" description="Helical" evidence="18">
    <location>
        <begin position="408"/>
        <end position="427"/>
    </location>
</feature>
<accession>A0ABQ1QJG2</accession>
<dbReference type="PANTHER" id="PTHR32309:SF13">
    <property type="entry name" value="FERRIC ENTEROBACTIN TRANSPORT PROTEIN FEPE"/>
    <property type="match status" value="1"/>
</dbReference>
<evidence type="ECO:0000259" key="21">
    <source>
        <dbReference type="Pfam" id="PF13807"/>
    </source>
</evidence>
<keyword evidence="8 18" id="KW-0812">Transmembrane</keyword>
<comment type="caution">
    <text evidence="22">The sequence shown here is derived from an EMBL/GenBank/DDBJ whole genome shotgun (WGS) entry which is preliminary data.</text>
</comment>
<evidence type="ECO:0000256" key="2">
    <source>
        <dbReference type="ARBA" id="ARBA00007316"/>
    </source>
</evidence>
<evidence type="ECO:0000256" key="8">
    <source>
        <dbReference type="ARBA" id="ARBA00022692"/>
    </source>
</evidence>
<keyword evidence="5" id="KW-1003">Cell membrane</keyword>
<keyword evidence="14" id="KW-0829">Tyrosine-protein kinase</keyword>
<evidence type="ECO:0000259" key="20">
    <source>
        <dbReference type="Pfam" id="PF13614"/>
    </source>
</evidence>
<dbReference type="Pfam" id="PF13614">
    <property type="entry name" value="AAA_31"/>
    <property type="match status" value="1"/>
</dbReference>
<comment type="subcellular location">
    <subcellularLocation>
        <location evidence="1">Cell inner membrane</location>
        <topology evidence="1">Multi-pass membrane protein</topology>
    </subcellularLocation>
</comment>
<evidence type="ECO:0000256" key="17">
    <source>
        <dbReference type="SAM" id="MobiDB-lite"/>
    </source>
</evidence>
<dbReference type="Pfam" id="PF13807">
    <property type="entry name" value="GNVR"/>
    <property type="match status" value="1"/>
</dbReference>
<dbReference type="PANTHER" id="PTHR32309">
    <property type="entry name" value="TYROSINE-PROTEIN KINASE"/>
    <property type="match status" value="1"/>
</dbReference>
<dbReference type="InterPro" id="IPR027417">
    <property type="entry name" value="P-loop_NTPase"/>
</dbReference>
<evidence type="ECO:0000256" key="12">
    <source>
        <dbReference type="ARBA" id="ARBA00022989"/>
    </source>
</evidence>
<evidence type="ECO:0000256" key="18">
    <source>
        <dbReference type="SAM" id="Phobius"/>
    </source>
</evidence>
<feature type="region of interest" description="Disordered" evidence="17">
    <location>
        <begin position="1"/>
        <end position="20"/>
    </location>
</feature>
<dbReference type="InterPro" id="IPR032807">
    <property type="entry name" value="GNVR"/>
</dbReference>
<protein>
    <recommendedName>
        <fullName evidence="4">non-specific protein-tyrosine kinase</fullName>
        <ecNumber evidence="4">2.7.10.2</ecNumber>
    </recommendedName>
</protein>
<evidence type="ECO:0000256" key="13">
    <source>
        <dbReference type="ARBA" id="ARBA00023136"/>
    </source>
</evidence>
<name>A0ABQ1QJG2_9RHOB</name>
<evidence type="ECO:0000256" key="1">
    <source>
        <dbReference type="ARBA" id="ARBA00004429"/>
    </source>
</evidence>
<dbReference type="CDD" id="cd05387">
    <property type="entry name" value="BY-kinase"/>
    <property type="match status" value="1"/>
</dbReference>
<dbReference type="NCBIfam" id="TIGR01007">
    <property type="entry name" value="eps_fam"/>
    <property type="match status" value="1"/>
</dbReference>
<evidence type="ECO:0000259" key="19">
    <source>
        <dbReference type="Pfam" id="PF02706"/>
    </source>
</evidence>
<keyword evidence="12 18" id="KW-1133">Transmembrane helix</keyword>
<keyword evidence="10" id="KW-0418">Kinase</keyword>
<evidence type="ECO:0000313" key="23">
    <source>
        <dbReference type="Proteomes" id="UP000617355"/>
    </source>
</evidence>
<dbReference type="EC" id="2.7.10.2" evidence="4"/>
<dbReference type="Gene3D" id="3.40.50.300">
    <property type="entry name" value="P-loop containing nucleotide triphosphate hydrolases"/>
    <property type="match status" value="1"/>
</dbReference>
<keyword evidence="13 18" id="KW-0472">Membrane</keyword>
<keyword evidence="6" id="KW-0997">Cell inner membrane</keyword>
<evidence type="ECO:0000256" key="16">
    <source>
        <dbReference type="SAM" id="Coils"/>
    </source>
</evidence>
<evidence type="ECO:0000256" key="14">
    <source>
        <dbReference type="ARBA" id="ARBA00023137"/>
    </source>
</evidence>
<feature type="domain" description="Polysaccharide chain length determinant N-terminal" evidence="19">
    <location>
        <begin position="25"/>
        <end position="117"/>
    </location>
</feature>
<gene>
    <name evidence="22" type="ORF">GCM10011358_12460</name>
</gene>
<evidence type="ECO:0000256" key="11">
    <source>
        <dbReference type="ARBA" id="ARBA00022840"/>
    </source>
</evidence>
<dbReference type="InterPro" id="IPR025669">
    <property type="entry name" value="AAA_dom"/>
</dbReference>
<evidence type="ECO:0000256" key="6">
    <source>
        <dbReference type="ARBA" id="ARBA00022519"/>
    </source>
</evidence>
<dbReference type="Pfam" id="PF02706">
    <property type="entry name" value="Wzz"/>
    <property type="match status" value="1"/>
</dbReference>